<dbReference type="Pfam" id="PF01935">
    <property type="entry name" value="DUF87"/>
    <property type="match status" value="1"/>
</dbReference>
<evidence type="ECO:0000313" key="4">
    <source>
        <dbReference type="EMBL" id="VYT73783.1"/>
    </source>
</evidence>
<evidence type="ECO:0000259" key="3">
    <source>
        <dbReference type="Pfam" id="PF01935"/>
    </source>
</evidence>
<accession>A0A6N2Z5E8</accession>
<dbReference type="AlphaFoldDB" id="A0A6N2Z5E8"/>
<feature type="compositionally biased region" description="Basic and acidic residues" evidence="1">
    <location>
        <begin position="906"/>
        <end position="922"/>
    </location>
</feature>
<organism evidence="4">
    <name type="scientific">Staphylococcus simulans</name>
    <dbReference type="NCBI Taxonomy" id="1286"/>
    <lineage>
        <taxon>Bacteria</taxon>
        <taxon>Bacillati</taxon>
        <taxon>Bacillota</taxon>
        <taxon>Bacilli</taxon>
        <taxon>Bacillales</taxon>
        <taxon>Staphylococcaceae</taxon>
        <taxon>Staphylococcus</taxon>
    </lineage>
</organism>
<keyword evidence="4" id="KW-0238">DNA-binding</keyword>
<feature type="compositionally biased region" description="Basic and acidic residues" evidence="1">
    <location>
        <begin position="946"/>
        <end position="955"/>
    </location>
</feature>
<dbReference type="SUPFAM" id="SSF52540">
    <property type="entry name" value="P-loop containing nucleoside triphosphate hydrolases"/>
    <property type="match status" value="1"/>
</dbReference>
<proteinExistence type="predicted"/>
<dbReference type="PANTHER" id="PTHR30121:SF6">
    <property type="entry name" value="SLR6007 PROTEIN"/>
    <property type="match status" value="1"/>
</dbReference>
<feature type="compositionally biased region" description="Basic and acidic residues" evidence="1">
    <location>
        <begin position="985"/>
        <end position="1003"/>
    </location>
</feature>
<feature type="compositionally biased region" description="Basic and acidic residues" evidence="1">
    <location>
        <begin position="1015"/>
        <end position="1026"/>
    </location>
</feature>
<dbReference type="InterPro" id="IPR027417">
    <property type="entry name" value="P-loop_NTPase"/>
</dbReference>
<dbReference type="InterPro" id="IPR002789">
    <property type="entry name" value="HerA_central"/>
</dbReference>
<keyword evidence="2" id="KW-1133">Transmembrane helix</keyword>
<keyword evidence="2" id="KW-0472">Membrane</keyword>
<feature type="region of interest" description="Disordered" evidence="1">
    <location>
        <begin position="901"/>
        <end position="962"/>
    </location>
</feature>
<keyword evidence="2" id="KW-0812">Transmembrane</keyword>
<dbReference type="RefSeq" id="WP_156666463.1">
    <property type="nucleotide sequence ID" value="NZ_CACRUO010000015.1"/>
</dbReference>
<dbReference type="PANTHER" id="PTHR30121">
    <property type="entry name" value="UNCHARACTERIZED PROTEIN YJGR-RELATED"/>
    <property type="match status" value="1"/>
</dbReference>
<feature type="domain" description="Helicase HerA central" evidence="3">
    <location>
        <begin position="401"/>
        <end position="437"/>
    </location>
</feature>
<feature type="transmembrane region" description="Helical" evidence="2">
    <location>
        <begin position="55"/>
        <end position="76"/>
    </location>
</feature>
<dbReference type="Gene3D" id="3.40.50.300">
    <property type="entry name" value="P-loop containing nucleotide triphosphate hydrolases"/>
    <property type="match status" value="2"/>
</dbReference>
<feature type="region of interest" description="Disordered" evidence="1">
    <location>
        <begin position="985"/>
        <end position="1045"/>
    </location>
</feature>
<evidence type="ECO:0000256" key="2">
    <source>
        <dbReference type="SAM" id="Phobius"/>
    </source>
</evidence>
<evidence type="ECO:0000256" key="1">
    <source>
        <dbReference type="SAM" id="MobiDB-lite"/>
    </source>
</evidence>
<reference evidence="4" key="1">
    <citation type="submission" date="2019-11" db="EMBL/GenBank/DDBJ databases">
        <authorList>
            <person name="Feng L."/>
        </authorList>
    </citation>
    <scope>NUCLEOTIDE SEQUENCE</scope>
    <source>
        <strain evidence="4">SsimulansLFYP27</strain>
    </source>
</reference>
<dbReference type="GO" id="GO:0003677">
    <property type="term" value="F:DNA binding"/>
    <property type="evidence" value="ECO:0007669"/>
    <property type="project" value="UniProtKB-KW"/>
</dbReference>
<protein>
    <submittedName>
        <fullName evidence="4">Type IV secretion-system coupling protein DNA-binding domain protein</fullName>
    </submittedName>
</protein>
<gene>
    <name evidence="4" type="ORF">SSLFYP27_00514</name>
</gene>
<dbReference type="EMBL" id="CACRUO010000015">
    <property type="protein sequence ID" value="VYT73783.1"/>
    <property type="molecule type" value="Genomic_DNA"/>
</dbReference>
<sequence length="1045" mass="120928">MASKKQTDIDQLDYVLKTHWKAIVIIALILSLFFGRHYLFEYLKSISSYLMNHNIFNYIFGTVIIYTLFIFLRYFVKKRRRVWARFMPHLSDETNAENIKLMVSEINKIRLKRFTRLLLGKDWKSFMIRKDNEENILYYFAFDKSLLFQMQSALKKSYLNAKLDYIELENVPFPIDDKKEKKFYVGGRMNSTRHAKKRMLSFKSFHHDYLPNIINALPADSFLKVDFQRSEKKKALKKISGSEEVIKETQSKDRTGKQKIELRNLQYRMKGSETGFNAYISLATSSENGYERLKSTANSISTSLEDDASLYYRKYKDGIRKYPVFRPTLYLRDGGKLFITGSELANLVHLPDYSDENDLIEKLRAQTDMHDKTIDLLDEGVFDNESGVNVGYVKLANGLKRRIKVSLNSLKDHLAITGKTGSGKSSVIVAILDGLIKEHFDEQRVSIASGLTFLDPGQDTALTLYNRLLRYYNAGGDIDWSKVNYMSIKNTDYPLALNLLDKNIGTSSDTSLSSIAEAISDIIESAMPSEAPVAKRLLSKCIETLLADDETHTILDVKLLVKNTTYRNQIIRRIKNNPANYEIVEYWETDAEENLKTSETALMNRLEVFTSSPVLKRMFGQPHAEMQFRKILDEGHIYLFDMTGLSQAEMRIIGGYLSYRFYKASIGRPRNSRLHILGFDETKVLGKMPYLTNIIAETRKFNLAGLVGAQMFSQLDNKLKTNLKDVQDNFISCLQGSSESREVAGFLSDKRVEIDPKDLERLNPKLRESYIALKDEVNGQTERYTMKVQVDAPVKYGMNGQIVPYESKEEEEAVNATLLIASMRRKFKEGVKHKYEVDLDIIKKMNFDKDLSHLDVTDIKRMSDEEKKYLEQELEELNQIRKHEILPGQIRIFYRQDQEEYENEQLENKDIEQKNEKTPELEEKTEESDENNLPLTLIEDSTVEEETSKKSDKSKPQKKKVVVNKNGFFSIDDFIEAPIEEVDNMKDIKTNKESEIENVKTELQEETSQNQKEPPNLEKVDRKPGKEIASTNKKSRNRRKLSDLK</sequence>
<dbReference type="InterPro" id="IPR051162">
    <property type="entry name" value="T4SS_component"/>
</dbReference>
<name>A0A6N2Z5E8_STASI</name>
<feature type="transmembrane region" description="Helical" evidence="2">
    <location>
        <begin position="20"/>
        <end position="40"/>
    </location>
</feature>